<feature type="transmembrane region" description="Helical" evidence="8">
    <location>
        <begin position="357"/>
        <end position="375"/>
    </location>
</feature>
<feature type="compositionally biased region" description="Basic and acidic residues" evidence="7">
    <location>
        <begin position="1053"/>
        <end position="1066"/>
    </location>
</feature>
<name>A0ABN8LF29_9CNID</name>
<feature type="transmembrane region" description="Helical" evidence="8">
    <location>
        <begin position="164"/>
        <end position="185"/>
    </location>
</feature>
<proteinExistence type="predicted"/>
<keyword evidence="3" id="KW-0328">Glycosyltransferase</keyword>
<feature type="transmembrane region" description="Helical" evidence="8">
    <location>
        <begin position="197"/>
        <end position="215"/>
    </location>
</feature>
<evidence type="ECO:0000256" key="4">
    <source>
        <dbReference type="ARBA" id="ARBA00022692"/>
    </source>
</evidence>
<protein>
    <recommendedName>
        <fullName evidence="2">chitin synthase</fullName>
        <ecNumber evidence="2">2.4.1.16</ecNumber>
    </recommendedName>
</protein>
<evidence type="ECO:0000256" key="7">
    <source>
        <dbReference type="SAM" id="MobiDB-lite"/>
    </source>
</evidence>
<gene>
    <name evidence="10" type="ORF">PEVE_00033567</name>
</gene>
<accession>A0ABN8LF29</accession>
<dbReference type="Gene3D" id="1.10.150.50">
    <property type="entry name" value="Transcription Factor, Ets-1"/>
    <property type="match status" value="2"/>
</dbReference>
<feature type="transmembrane region" description="Helical" evidence="8">
    <location>
        <begin position="387"/>
        <end position="406"/>
    </location>
</feature>
<evidence type="ECO:0000256" key="1">
    <source>
        <dbReference type="ARBA" id="ARBA00004141"/>
    </source>
</evidence>
<comment type="subcellular location">
    <subcellularLocation>
        <location evidence="1">Membrane</location>
        <topology evidence="1">Multi-pass membrane protein</topology>
    </subcellularLocation>
</comment>
<dbReference type="SUPFAM" id="SSF53448">
    <property type="entry name" value="Nucleotide-diphospho-sugar transferases"/>
    <property type="match status" value="1"/>
</dbReference>
<evidence type="ECO:0000313" key="10">
    <source>
        <dbReference type="EMBL" id="CAH3014069.1"/>
    </source>
</evidence>
<feature type="transmembrane region" description="Helical" evidence="8">
    <location>
        <begin position="846"/>
        <end position="865"/>
    </location>
</feature>
<dbReference type="SUPFAM" id="SSF47769">
    <property type="entry name" value="SAM/Pointed domain"/>
    <property type="match status" value="2"/>
</dbReference>
<sequence length="1575" mass="177843">MSDETASQYRSHQSVYFQKSESEFTIDKSEPTLELSNKAEKRHCYSFLPWIVKWFVAVFLSLLVLFCVVASRICLLVLGKNFKDLDDKVGKTGNGTLNQTVNSSDGHFSPTGKSDNGNISTEAGKQALFLMLVLALMIPEAVSLIYASWTSLRRKSHPWPSQKGFITIFIGGFLETVSLSYITIVAMLKVKPLNSDVMILLPCSLPLGFTLWHFIKSRSQWNTKTGKLEAIRFGISAVFGAAGVSLLCLTWKSLFFQIPYAIIALVVLSIVWSPKLRKLQIETSNQVSDQSDDENASEDVANAAKITARGKAAIVISLWKLFLTPFVALVFAKICNIVELGGMSEGFRAFSSSNSSFVYFMLHIFSSFFAYHLGWLACSLRMQQTGYALPLTLATPIAIFITNVAGFCDTNMIPLSCRSDNQLYTLAGGGLPLWLAQFMVTTYYLWKSRGFIMASAHDLFWIPSYNGVYLEQYLLMNRRSRASDEEDVIQRNLSRNVTVFICTTMYHEADYEMKQLLESIHEMDKNKTKAKRHYESHVFFDGGVRGDVLTDYALQLASLVEETLKVQLRSCYKVMTPYGIQLKWNLPGGMEFTIHLKDNTKVKNKKRWSQVMYMSYVLDYQQNRLNARDDQCYILTTDADVKFTHDSVEALIDQIIEDPGVGAVCARTHPLGSGPIVWYQIFDYAIGHWFQKVANHMFGSVLCSPGCFSLYRCQAVRDVLPTYATKVDHAFDFLTKDMGEDRWMCTLMLQKGWRLTYCAAAVDSTYCPESFDEFYKQRRRWAPSSLANLVLLVSEWKLTLKTNEHISFLFIVYQTFLVCSTVIGPSTVLLVIVGGMVYAGIGLSEITVIILLCLVVLAYTLVCLFATQSFQLKVSKLLTFVFSVIMCIVSVGVAVQISKELSEREIEPTAAPTSKPNENVTAAPKPLEHHLPAGISTLYLAGLSGIFFAAALLHPKEFMCLLHGVWYLLCLPSGYLLLTIFSLCNLTDRSWGTREGKTASEGGGDWLTPIGETLKEIVVCKCCRPAQLEQPPTQAIEPPKESEHPLGQTRYKEEMHVSASRVEVERSTSGLSRQNEEEIIQSVEDSSNGLEENPVYEGKQECIPETSENPDHPQEINSQPVLGGFTEPYESSSQSGKTTRATETLIMSIFFTSESQTDTIIYIGGSRESTLFVPKRRKHSPMLNAWLDSYNQDSSEEANTEVETLTLSSRHNGEGSSVNGLEDEGDLDGTQMCSTERSENRRRGRPDIYLQSPNGLSRQSLDFGSTESLSVLKTDMSYSNLKTPVEEWLAPLDISTENDYAHMFRDEGYDTMGDLFGLSDQDLESIGIKTRGHRRRLLREIKKIPRVDVEEGIPDDVEEWLEDLGLQQYWPRFESNGYKEPCDLEDLKGLDKKSLKETFHISKRGHLNKLVVGIKKLQYPHEVQKKVRQTRREIDRLPLKFLDVDNVDEGREYDFWEGLRRRCLAPELSAFDDTSKLKDRLVELRNKTLMLFGVANVLWMIIILTLVRHKDLAVLGVDIIGLSFLTVYGLVIVLQFLALLGHRFKTVIHLLARVPWKLSQVKLEMNDEHEAVTNF</sequence>
<feature type="transmembrane region" description="Helical" evidence="8">
    <location>
        <begin position="254"/>
        <end position="272"/>
    </location>
</feature>
<keyword evidence="5 8" id="KW-1133">Transmembrane helix</keyword>
<evidence type="ECO:0000259" key="9">
    <source>
        <dbReference type="PROSITE" id="PS50105"/>
    </source>
</evidence>
<evidence type="ECO:0000256" key="3">
    <source>
        <dbReference type="ARBA" id="ARBA00022676"/>
    </source>
</evidence>
<dbReference type="EC" id="2.4.1.16" evidence="2"/>
<feature type="transmembrane region" description="Helical" evidence="8">
    <location>
        <begin position="965"/>
        <end position="983"/>
    </location>
</feature>
<feature type="transmembrane region" description="Helical" evidence="8">
    <location>
        <begin position="877"/>
        <end position="897"/>
    </location>
</feature>
<dbReference type="InterPro" id="IPR013761">
    <property type="entry name" value="SAM/pointed_sf"/>
</dbReference>
<feature type="transmembrane region" description="Helical" evidence="8">
    <location>
        <begin position="807"/>
        <end position="840"/>
    </location>
</feature>
<reference evidence="10 11" key="1">
    <citation type="submission" date="2022-05" db="EMBL/GenBank/DDBJ databases">
        <authorList>
            <consortium name="Genoscope - CEA"/>
            <person name="William W."/>
        </authorList>
    </citation>
    <scope>NUCLEOTIDE SEQUENCE [LARGE SCALE GENOMIC DNA]</scope>
</reference>
<feature type="domain" description="SAM" evidence="9">
    <location>
        <begin position="1285"/>
        <end position="1347"/>
    </location>
</feature>
<evidence type="ECO:0000256" key="6">
    <source>
        <dbReference type="ARBA" id="ARBA00023136"/>
    </source>
</evidence>
<dbReference type="PANTHER" id="PTHR22914">
    <property type="entry name" value="CHITIN SYNTHASE"/>
    <property type="match status" value="1"/>
</dbReference>
<feature type="transmembrane region" description="Helical" evidence="8">
    <location>
        <begin position="1519"/>
        <end position="1540"/>
    </location>
</feature>
<keyword evidence="11" id="KW-1185">Reference proteome</keyword>
<feature type="region of interest" description="Disordered" evidence="7">
    <location>
        <begin position="1053"/>
        <end position="1076"/>
    </location>
</feature>
<dbReference type="SMART" id="SM00454">
    <property type="entry name" value="SAM"/>
    <property type="match status" value="2"/>
</dbReference>
<keyword evidence="6 8" id="KW-0472">Membrane</keyword>
<dbReference type="InterPro" id="IPR029044">
    <property type="entry name" value="Nucleotide-diphossugar_trans"/>
</dbReference>
<feature type="transmembrane region" description="Helical" evidence="8">
    <location>
        <begin position="230"/>
        <end position="248"/>
    </location>
</feature>
<dbReference type="InterPro" id="IPR004835">
    <property type="entry name" value="Chitin_synth"/>
</dbReference>
<feature type="region of interest" description="Disordered" evidence="7">
    <location>
        <begin position="96"/>
        <end position="115"/>
    </location>
</feature>
<dbReference type="Pfam" id="PF00536">
    <property type="entry name" value="SAM_1"/>
    <property type="match status" value="2"/>
</dbReference>
<evidence type="ECO:0000256" key="8">
    <source>
        <dbReference type="SAM" id="Phobius"/>
    </source>
</evidence>
<feature type="compositionally biased region" description="Polar residues" evidence="7">
    <location>
        <begin position="1251"/>
        <end position="1261"/>
    </location>
</feature>
<feature type="domain" description="SAM" evidence="9">
    <location>
        <begin position="1352"/>
        <end position="1420"/>
    </location>
</feature>
<comment type="caution">
    <text evidence="10">The sequence shown here is derived from an EMBL/GenBank/DDBJ whole genome shotgun (WGS) entry which is preliminary data.</text>
</comment>
<keyword evidence="4 8" id="KW-0812">Transmembrane</keyword>
<organism evidence="10 11">
    <name type="scientific">Porites evermanni</name>
    <dbReference type="NCBI Taxonomy" id="104178"/>
    <lineage>
        <taxon>Eukaryota</taxon>
        <taxon>Metazoa</taxon>
        <taxon>Cnidaria</taxon>
        <taxon>Anthozoa</taxon>
        <taxon>Hexacorallia</taxon>
        <taxon>Scleractinia</taxon>
        <taxon>Fungiina</taxon>
        <taxon>Poritidae</taxon>
        <taxon>Porites</taxon>
    </lineage>
</organism>
<keyword evidence="3" id="KW-0808">Transferase</keyword>
<dbReference type="Gene3D" id="3.90.550.10">
    <property type="entry name" value="Spore Coat Polysaccharide Biosynthesis Protein SpsA, Chain A"/>
    <property type="match status" value="1"/>
</dbReference>
<dbReference type="Proteomes" id="UP001159427">
    <property type="component" value="Unassembled WGS sequence"/>
</dbReference>
<feature type="region of interest" description="Disordered" evidence="7">
    <location>
        <begin position="1192"/>
        <end position="1261"/>
    </location>
</feature>
<dbReference type="EMBL" id="CALNXI010000005">
    <property type="protein sequence ID" value="CAH3014069.1"/>
    <property type="molecule type" value="Genomic_DNA"/>
</dbReference>
<dbReference type="PROSITE" id="PS50105">
    <property type="entry name" value="SAM_DOMAIN"/>
    <property type="match status" value="2"/>
</dbReference>
<dbReference type="PANTHER" id="PTHR22914:SF41">
    <property type="entry name" value="CHITIN SYNTHASE 7"/>
    <property type="match status" value="1"/>
</dbReference>
<feature type="transmembrane region" description="Helical" evidence="8">
    <location>
        <begin position="426"/>
        <end position="446"/>
    </location>
</feature>
<feature type="transmembrane region" description="Helical" evidence="8">
    <location>
        <begin position="1489"/>
        <end position="1507"/>
    </location>
</feature>
<feature type="transmembrane region" description="Helical" evidence="8">
    <location>
        <begin position="51"/>
        <end position="78"/>
    </location>
</feature>
<evidence type="ECO:0000256" key="2">
    <source>
        <dbReference type="ARBA" id="ARBA00012543"/>
    </source>
</evidence>
<evidence type="ECO:0000313" key="11">
    <source>
        <dbReference type="Proteomes" id="UP001159427"/>
    </source>
</evidence>
<feature type="compositionally biased region" description="Polar residues" evidence="7">
    <location>
        <begin position="1201"/>
        <end position="1219"/>
    </location>
</feature>
<feature type="transmembrane region" description="Helical" evidence="8">
    <location>
        <begin position="933"/>
        <end position="953"/>
    </location>
</feature>
<dbReference type="Pfam" id="PF03142">
    <property type="entry name" value="Chitin_synth_2"/>
    <property type="match status" value="1"/>
</dbReference>
<dbReference type="InterPro" id="IPR001660">
    <property type="entry name" value="SAM"/>
</dbReference>
<evidence type="ECO:0000256" key="5">
    <source>
        <dbReference type="ARBA" id="ARBA00022989"/>
    </source>
</evidence>
<feature type="transmembrane region" description="Helical" evidence="8">
    <location>
        <begin position="127"/>
        <end position="152"/>
    </location>
</feature>
<feature type="transmembrane region" description="Helical" evidence="8">
    <location>
        <begin position="312"/>
        <end position="334"/>
    </location>
</feature>